<sequence>MTFFVKSCSDVLTLGSTHQCSDSGKYDVHRNDSCHPYMYHYQFIDERRMENNTFPEVYPEFKQPCISCLSNQINLAYEGKLGITKLRNAFPENKWCVSNRRSPLQLKNGAKECRFVILPSLLSPPPLFPTPLFFAAGAVKTIFREKEGLRFSEFRFVCSEEETNAVAD</sequence>
<gene>
    <name evidence="1" type="ORF">CEXT_238111</name>
</gene>
<dbReference type="AlphaFoldDB" id="A0AAV4RJJ4"/>
<reference evidence="1 2" key="1">
    <citation type="submission" date="2021-06" db="EMBL/GenBank/DDBJ databases">
        <title>Caerostris extrusa draft genome.</title>
        <authorList>
            <person name="Kono N."/>
            <person name="Arakawa K."/>
        </authorList>
    </citation>
    <scope>NUCLEOTIDE SEQUENCE [LARGE SCALE GENOMIC DNA]</scope>
</reference>
<organism evidence="1 2">
    <name type="scientific">Caerostris extrusa</name>
    <name type="common">Bark spider</name>
    <name type="synonym">Caerostris bankana</name>
    <dbReference type="NCBI Taxonomy" id="172846"/>
    <lineage>
        <taxon>Eukaryota</taxon>
        <taxon>Metazoa</taxon>
        <taxon>Ecdysozoa</taxon>
        <taxon>Arthropoda</taxon>
        <taxon>Chelicerata</taxon>
        <taxon>Arachnida</taxon>
        <taxon>Araneae</taxon>
        <taxon>Araneomorphae</taxon>
        <taxon>Entelegynae</taxon>
        <taxon>Araneoidea</taxon>
        <taxon>Araneidae</taxon>
        <taxon>Caerostris</taxon>
    </lineage>
</organism>
<evidence type="ECO:0000313" key="2">
    <source>
        <dbReference type="Proteomes" id="UP001054945"/>
    </source>
</evidence>
<evidence type="ECO:0000313" key="1">
    <source>
        <dbReference type="EMBL" id="GIY20931.1"/>
    </source>
</evidence>
<dbReference type="EMBL" id="BPLR01007949">
    <property type="protein sequence ID" value="GIY20931.1"/>
    <property type="molecule type" value="Genomic_DNA"/>
</dbReference>
<comment type="caution">
    <text evidence="1">The sequence shown here is derived from an EMBL/GenBank/DDBJ whole genome shotgun (WGS) entry which is preliminary data.</text>
</comment>
<keyword evidence="2" id="KW-1185">Reference proteome</keyword>
<accession>A0AAV4RJJ4</accession>
<protein>
    <submittedName>
        <fullName evidence="1">Uncharacterized protein</fullName>
    </submittedName>
</protein>
<proteinExistence type="predicted"/>
<name>A0AAV4RJJ4_CAEEX</name>
<dbReference type="Proteomes" id="UP001054945">
    <property type="component" value="Unassembled WGS sequence"/>
</dbReference>